<evidence type="ECO:0000256" key="4">
    <source>
        <dbReference type="ARBA" id="ARBA00012783"/>
    </source>
</evidence>
<proteinExistence type="inferred from homology"/>
<dbReference type="EMBL" id="JBHRSA010000004">
    <property type="protein sequence ID" value="MFC3038897.1"/>
    <property type="molecule type" value="Genomic_DNA"/>
</dbReference>
<keyword evidence="8 12" id="KW-0862">Zinc</keyword>
<comment type="catalytic activity">
    <reaction evidence="10 12">
        <text>2'-deoxycytidine + H2O + H(+) = 2'-deoxyuridine + NH4(+)</text>
        <dbReference type="Rhea" id="RHEA:13433"/>
        <dbReference type="ChEBI" id="CHEBI:15377"/>
        <dbReference type="ChEBI" id="CHEBI:15378"/>
        <dbReference type="ChEBI" id="CHEBI:15698"/>
        <dbReference type="ChEBI" id="CHEBI:16450"/>
        <dbReference type="ChEBI" id="CHEBI:28938"/>
        <dbReference type="EC" id="3.5.4.5"/>
    </reaction>
</comment>
<dbReference type="PROSITE" id="PS51747">
    <property type="entry name" value="CYT_DCMP_DEAMINASES_2"/>
    <property type="match status" value="1"/>
</dbReference>
<comment type="function">
    <text evidence="2 12">This enzyme scavenges exogenous and endogenous cytidine and 2'-deoxycytidine for UMP synthesis.</text>
</comment>
<gene>
    <name evidence="14" type="ORF">ACFOGI_01355</name>
</gene>
<comment type="catalytic activity">
    <reaction evidence="11 12">
        <text>cytidine + H2O + H(+) = uridine + NH4(+)</text>
        <dbReference type="Rhea" id="RHEA:16069"/>
        <dbReference type="ChEBI" id="CHEBI:15377"/>
        <dbReference type="ChEBI" id="CHEBI:15378"/>
        <dbReference type="ChEBI" id="CHEBI:16704"/>
        <dbReference type="ChEBI" id="CHEBI:17562"/>
        <dbReference type="ChEBI" id="CHEBI:28938"/>
        <dbReference type="EC" id="3.5.4.5"/>
    </reaction>
</comment>
<dbReference type="Gene3D" id="3.40.140.10">
    <property type="entry name" value="Cytidine Deaminase, domain 2"/>
    <property type="match status" value="1"/>
</dbReference>
<keyword evidence="6 12" id="KW-0479">Metal-binding</keyword>
<comment type="caution">
    <text evidence="14">The sequence shown here is derived from an EMBL/GenBank/DDBJ whole genome shotgun (WGS) entry which is preliminary data.</text>
</comment>
<dbReference type="RefSeq" id="WP_390267253.1">
    <property type="nucleotide sequence ID" value="NZ_JBHRSA010000004.1"/>
</dbReference>
<dbReference type="CDD" id="cd01283">
    <property type="entry name" value="cytidine_deaminase"/>
    <property type="match status" value="1"/>
</dbReference>
<evidence type="ECO:0000256" key="7">
    <source>
        <dbReference type="ARBA" id="ARBA00022801"/>
    </source>
</evidence>
<evidence type="ECO:0000256" key="9">
    <source>
        <dbReference type="ARBA" id="ARBA00032005"/>
    </source>
</evidence>
<dbReference type="Proteomes" id="UP001595279">
    <property type="component" value="Unassembled WGS sequence"/>
</dbReference>
<dbReference type="PANTHER" id="PTHR11644:SF2">
    <property type="entry name" value="CYTIDINE DEAMINASE"/>
    <property type="match status" value="1"/>
</dbReference>
<evidence type="ECO:0000256" key="6">
    <source>
        <dbReference type="ARBA" id="ARBA00022723"/>
    </source>
</evidence>
<evidence type="ECO:0000259" key="13">
    <source>
        <dbReference type="PROSITE" id="PS51747"/>
    </source>
</evidence>
<dbReference type="EC" id="3.5.4.5" evidence="4 12"/>
<evidence type="ECO:0000256" key="2">
    <source>
        <dbReference type="ARBA" id="ARBA00003949"/>
    </source>
</evidence>
<dbReference type="InterPro" id="IPR006262">
    <property type="entry name" value="Cyt_deam_tetra"/>
</dbReference>
<evidence type="ECO:0000256" key="10">
    <source>
        <dbReference type="ARBA" id="ARBA00049252"/>
    </source>
</evidence>
<reference evidence="15" key="1">
    <citation type="journal article" date="2019" name="Int. J. Syst. Evol. Microbiol.">
        <title>The Global Catalogue of Microorganisms (GCM) 10K type strain sequencing project: providing services to taxonomists for standard genome sequencing and annotation.</title>
        <authorList>
            <consortium name="The Broad Institute Genomics Platform"/>
            <consortium name="The Broad Institute Genome Sequencing Center for Infectious Disease"/>
            <person name="Wu L."/>
            <person name="Ma J."/>
        </authorList>
    </citation>
    <scope>NUCLEOTIDE SEQUENCE [LARGE SCALE GENOMIC DNA]</scope>
    <source>
        <strain evidence="15">KCTC 13128</strain>
    </source>
</reference>
<keyword evidence="15" id="KW-1185">Reference proteome</keyword>
<dbReference type="InterPro" id="IPR002125">
    <property type="entry name" value="CMP_dCMP_dom"/>
</dbReference>
<keyword evidence="7 12" id="KW-0378">Hydrolase</keyword>
<organism evidence="14 15">
    <name type="scientific">Virgibacillus xinjiangensis</name>
    <dbReference type="NCBI Taxonomy" id="393090"/>
    <lineage>
        <taxon>Bacteria</taxon>
        <taxon>Bacillati</taxon>
        <taxon>Bacillota</taxon>
        <taxon>Bacilli</taxon>
        <taxon>Bacillales</taxon>
        <taxon>Bacillaceae</taxon>
        <taxon>Virgibacillus</taxon>
    </lineage>
</organism>
<feature type="domain" description="CMP/dCMP-type deaminase" evidence="13">
    <location>
        <begin position="1"/>
        <end position="128"/>
    </location>
</feature>
<dbReference type="PROSITE" id="PS00903">
    <property type="entry name" value="CYT_DCMP_DEAMINASES_1"/>
    <property type="match status" value="1"/>
</dbReference>
<dbReference type="Pfam" id="PF00383">
    <property type="entry name" value="dCMP_cyt_deam_1"/>
    <property type="match status" value="1"/>
</dbReference>
<accession>A0ABV7CR64</accession>
<comment type="cofactor">
    <cofactor evidence="1 12">
        <name>Zn(2+)</name>
        <dbReference type="ChEBI" id="CHEBI:29105"/>
    </cofactor>
</comment>
<dbReference type="InterPro" id="IPR016193">
    <property type="entry name" value="Cytidine_deaminase-like"/>
</dbReference>
<evidence type="ECO:0000256" key="3">
    <source>
        <dbReference type="ARBA" id="ARBA00006576"/>
    </source>
</evidence>
<dbReference type="GO" id="GO:0004126">
    <property type="term" value="F:cytidine deaminase activity"/>
    <property type="evidence" value="ECO:0007669"/>
    <property type="project" value="UniProtKB-EC"/>
</dbReference>
<protein>
    <recommendedName>
        <fullName evidence="5 12">Cytidine deaminase</fullName>
        <ecNumber evidence="4 12">3.5.4.5</ecNumber>
    </recommendedName>
    <alternativeName>
        <fullName evidence="9 12">Cytidine aminohydrolase</fullName>
    </alternativeName>
</protein>
<dbReference type="NCBIfam" id="NF004064">
    <property type="entry name" value="PRK05578.1"/>
    <property type="match status" value="1"/>
</dbReference>
<evidence type="ECO:0000256" key="5">
    <source>
        <dbReference type="ARBA" id="ARBA00018266"/>
    </source>
</evidence>
<dbReference type="SUPFAM" id="SSF53927">
    <property type="entry name" value="Cytidine deaminase-like"/>
    <property type="match status" value="1"/>
</dbReference>
<evidence type="ECO:0000313" key="15">
    <source>
        <dbReference type="Proteomes" id="UP001595279"/>
    </source>
</evidence>
<evidence type="ECO:0000256" key="1">
    <source>
        <dbReference type="ARBA" id="ARBA00001947"/>
    </source>
</evidence>
<evidence type="ECO:0000313" key="14">
    <source>
        <dbReference type="EMBL" id="MFC3038897.1"/>
    </source>
</evidence>
<evidence type="ECO:0000256" key="11">
    <source>
        <dbReference type="ARBA" id="ARBA00049558"/>
    </source>
</evidence>
<evidence type="ECO:0000256" key="12">
    <source>
        <dbReference type="RuleBase" id="RU364006"/>
    </source>
</evidence>
<dbReference type="InterPro" id="IPR016192">
    <property type="entry name" value="APOBEC/CMP_deaminase_Zn-bd"/>
</dbReference>
<name>A0ABV7CR64_9BACI</name>
<evidence type="ECO:0000256" key="8">
    <source>
        <dbReference type="ARBA" id="ARBA00022833"/>
    </source>
</evidence>
<sequence>MDREQLMQEAVNIREKAYVPYSQFPVGAALVTKSGKLYTGCNIENSAYSVTCCAERVAIFKAISEGETEFKEMAVAANTERPVPPCGACRQVMSEFFSSKMEIHLTNLQGSAKTFTTDELLPFSFQPDDLNKSGS</sequence>
<dbReference type="NCBIfam" id="TIGR01354">
    <property type="entry name" value="cyt_deam_tetra"/>
    <property type="match status" value="1"/>
</dbReference>
<dbReference type="InterPro" id="IPR050202">
    <property type="entry name" value="Cyt/Deoxycyt_deaminase"/>
</dbReference>
<comment type="similarity">
    <text evidence="3 12">Belongs to the cytidine and deoxycytidylate deaminase family.</text>
</comment>
<dbReference type="PANTHER" id="PTHR11644">
    <property type="entry name" value="CYTIDINE DEAMINASE"/>
    <property type="match status" value="1"/>
</dbReference>